<feature type="transmembrane region" description="Helical" evidence="1">
    <location>
        <begin position="165"/>
        <end position="183"/>
    </location>
</feature>
<proteinExistence type="predicted"/>
<accession>A0A6N0NVQ0</accession>
<evidence type="ECO:0000313" key="2">
    <source>
        <dbReference type="EMBL" id="QKQ99229.1"/>
    </source>
</evidence>
<sequence length="184" mass="20111">MSIDQQFFDYFITITLLSISHGLEPDHISAARMVKGKRKLVQLALFHSVGFLVISIPLSIVLTYYALLIPFAQFLANLIGIIFGSILVMSAVTGKEIEIEPKSGGLVQGMFNVTPSKLITIVLAIKTGSVVLGSSLILWFGFVTSISIISIGMINAYIPVRFNRTINLVVGVVTIVYFLSSMIR</sequence>
<dbReference type="RefSeq" id="WP_174628918.1">
    <property type="nucleotide sequence ID" value="NZ_CP049074.1"/>
</dbReference>
<keyword evidence="3" id="KW-1185">Reference proteome</keyword>
<dbReference type="Proteomes" id="UP000509301">
    <property type="component" value="Chromosome"/>
</dbReference>
<gene>
    <name evidence="2" type="ORF">GWK48_01405</name>
</gene>
<feature type="transmembrane region" description="Helical" evidence="1">
    <location>
        <begin position="105"/>
        <end position="125"/>
    </location>
</feature>
<dbReference type="OrthoDB" id="43301at2157"/>
<name>A0A6N0NVQ0_9CREN</name>
<dbReference type="KEGG" id="mten:GWK48_01405"/>
<keyword evidence="1" id="KW-0472">Membrane</keyword>
<dbReference type="EMBL" id="CP049074">
    <property type="protein sequence ID" value="QKQ99229.1"/>
    <property type="molecule type" value="Genomic_DNA"/>
</dbReference>
<dbReference type="AlphaFoldDB" id="A0A6N0NVQ0"/>
<organism evidence="2 3">
    <name type="scientific">Metallosphaera tengchongensis</name>
    <dbReference type="NCBI Taxonomy" id="1532350"/>
    <lineage>
        <taxon>Archaea</taxon>
        <taxon>Thermoproteota</taxon>
        <taxon>Thermoprotei</taxon>
        <taxon>Sulfolobales</taxon>
        <taxon>Sulfolobaceae</taxon>
        <taxon>Metallosphaera</taxon>
    </lineage>
</organism>
<reference evidence="2 3" key="1">
    <citation type="submission" date="2020-02" db="EMBL/GenBank/DDBJ databases">
        <title>Comparative genome analysis reveals the metabolism and evolution of the thermophilic archaeal genus Metallosphaera.</title>
        <authorList>
            <person name="Jiang C."/>
        </authorList>
    </citation>
    <scope>NUCLEOTIDE SEQUENCE [LARGE SCALE GENOMIC DNA]</scope>
    <source>
        <strain evidence="2 3">Ric-A</strain>
    </source>
</reference>
<feature type="transmembrane region" description="Helical" evidence="1">
    <location>
        <begin position="44"/>
        <end position="68"/>
    </location>
</feature>
<feature type="transmembrane region" description="Helical" evidence="1">
    <location>
        <begin position="74"/>
        <end position="93"/>
    </location>
</feature>
<keyword evidence="1" id="KW-0812">Transmembrane</keyword>
<keyword evidence="1" id="KW-1133">Transmembrane helix</keyword>
<evidence type="ECO:0000313" key="3">
    <source>
        <dbReference type="Proteomes" id="UP000509301"/>
    </source>
</evidence>
<feature type="transmembrane region" description="Helical" evidence="1">
    <location>
        <begin position="137"/>
        <end position="158"/>
    </location>
</feature>
<evidence type="ECO:0000256" key="1">
    <source>
        <dbReference type="SAM" id="Phobius"/>
    </source>
</evidence>
<protein>
    <submittedName>
        <fullName evidence="2">Uncharacterized protein</fullName>
    </submittedName>
</protein>
<dbReference type="GeneID" id="55640561"/>